<accession>A0ABS1LJN6</accession>
<dbReference type="EMBL" id="JABBYC010000011">
    <property type="protein sequence ID" value="MBL0886369.1"/>
    <property type="molecule type" value="Genomic_DNA"/>
</dbReference>
<gene>
    <name evidence="1" type="ORF">HGK34_08805</name>
</gene>
<keyword evidence="2" id="KW-1185">Reference proteome</keyword>
<dbReference type="RefSeq" id="WP_201846233.1">
    <property type="nucleotide sequence ID" value="NZ_JABBYC010000011.1"/>
</dbReference>
<reference evidence="1 2" key="1">
    <citation type="journal article" date="2021" name="Arch. Microbiol.">
        <title>Myceligenerans indicum sp. nov., an actinobacterium isolated from mangrove sediment of Sundarbans, India.</title>
        <authorList>
            <person name="Asha K."/>
            <person name="Bhadury P."/>
        </authorList>
    </citation>
    <scope>NUCLEOTIDE SEQUENCE [LARGE SCALE GENOMIC DNA]</scope>
    <source>
        <strain evidence="1 2">I2</strain>
    </source>
</reference>
<dbReference type="Proteomes" id="UP000675409">
    <property type="component" value="Unassembled WGS sequence"/>
</dbReference>
<organism evidence="1 2">
    <name type="scientific">Myceligenerans indicum</name>
    <dbReference type="NCBI Taxonomy" id="2593663"/>
    <lineage>
        <taxon>Bacteria</taxon>
        <taxon>Bacillati</taxon>
        <taxon>Actinomycetota</taxon>
        <taxon>Actinomycetes</taxon>
        <taxon>Micrococcales</taxon>
        <taxon>Promicromonosporaceae</taxon>
        <taxon>Myceligenerans</taxon>
    </lineage>
</organism>
<proteinExistence type="predicted"/>
<sequence length="89" mass="9716">MITSEANRRASRSKQAAEVFGDQADAALDALALLDFAWHDCYGETSPPERVVEDIWMVSGGDLAQFIQAAYLAVIDFRDLRVGADAMHG</sequence>
<evidence type="ECO:0000313" key="1">
    <source>
        <dbReference type="EMBL" id="MBL0886369.1"/>
    </source>
</evidence>
<comment type="caution">
    <text evidence="1">The sequence shown here is derived from an EMBL/GenBank/DDBJ whole genome shotgun (WGS) entry which is preliminary data.</text>
</comment>
<evidence type="ECO:0000313" key="2">
    <source>
        <dbReference type="Proteomes" id="UP000675409"/>
    </source>
</evidence>
<name>A0ABS1LJN6_9MICO</name>
<protein>
    <submittedName>
        <fullName evidence="1">Uncharacterized protein</fullName>
    </submittedName>
</protein>